<evidence type="ECO:0000256" key="4">
    <source>
        <dbReference type="ARBA" id="ARBA00022764"/>
    </source>
</evidence>
<comment type="function">
    <text evidence="7">Required for disulfide bond formation in some periplasmic proteins. Acts by transferring its disulfide bond to other proteins and is reduced in the process.</text>
</comment>
<feature type="domain" description="Disulphide bond isomerase DsbC/G N-terminal" evidence="8">
    <location>
        <begin position="22"/>
        <end position="89"/>
    </location>
</feature>
<sequence>MKLTRTLSLCLALAVTPLVHAASSSQTDQLKQRLSSVLGIEVQSLSASPIAGLLQAVTSHGVLYVSEDGSKLFHGNIYDLNNDMENLTEAAMSGPRLQMLKPFESKMLVYKAKDQKHVVTVFTDVTCGYCRKLHSQMQQYNDLGITIRYLAYPRQGVPSAVADEMEAVWCSKDPKKAMDEAKAGKNIMVAKCDADIAGQYQLGEKMGITGTPSMILEDGSMVPGYLPPEQLLQSLKMH</sequence>
<evidence type="ECO:0000259" key="8">
    <source>
        <dbReference type="Pfam" id="PF10411"/>
    </source>
</evidence>
<evidence type="ECO:0000256" key="5">
    <source>
        <dbReference type="ARBA" id="ARBA00023157"/>
    </source>
</evidence>
<dbReference type="GO" id="GO:0042597">
    <property type="term" value="C:periplasmic space"/>
    <property type="evidence" value="ECO:0007669"/>
    <property type="project" value="UniProtKB-SubCell"/>
</dbReference>
<evidence type="ECO:0000256" key="3">
    <source>
        <dbReference type="ARBA" id="ARBA00022729"/>
    </source>
</evidence>
<dbReference type="InterPro" id="IPR012336">
    <property type="entry name" value="Thioredoxin-like_fold"/>
</dbReference>
<keyword evidence="11" id="KW-1185">Reference proteome</keyword>
<evidence type="ECO:0000259" key="9">
    <source>
        <dbReference type="Pfam" id="PF13098"/>
    </source>
</evidence>
<dbReference type="InterPro" id="IPR018950">
    <property type="entry name" value="DiS-bond_isomerase_DsbC/G_N"/>
</dbReference>
<dbReference type="NCBIfam" id="NF008129">
    <property type="entry name" value="PRK10877.1"/>
    <property type="match status" value="1"/>
</dbReference>
<evidence type="ECO:0000313" key="10">
    <source>
        <dbReference type="EMBL" id="TCN79509.1"/>
    </source>
</evidence>
<feature type="chain" id="PRO_5021044209" description="Thiol:disulfide interchange protein" evidence="7">
    <location>
        <begin position="22"/>
        <end position="238"/>
    </location>
</feature>
<dbReference type="EMBL" id="SLWF01000033">
    <property type="protein sequence ID" value="TCN79509.1"/>
    <property type="molecule type" value="Genomic_DNA"/>
</dbReference>
<dbReference type="SUPFAM" id="SSF52833">
    <property type="entry name" value="Thioredoxin-like"/>
    <property type="match status" value="1"/>
</dbReference>
<dbReference type="Gene3D" id="3.10.450.70">
    <property type="entry name" value="Disulphide bond isomerase, DsbC/G, N-terminal"/>
    <property type="match status" value="1"/>
</dbReference>
<proteinExistence type="inferred from homology"/>
<dbReference type="InterPro" id="IPR009094">
    <property type="entry name" value="DiS-bond_isomerase_DsbC/G_N_sf"/>
</dbReference>
<dbReference type="Pfam" id="PF13098">
    <property type="entry name" value="Thioredoxin_2"/>
    <property type="match status" value="1"/>
</dbReference>
<evidence type="ECO:0000256" key="2">
    <source>
        <dbReference type="ARBA" id="ARBA00009813"/>
    </source>
</evidence>
<name>A0A4R2F2P4_9GAMM</name>
<comment type="caution">
    <text evidence="10">The sequence shown here is derived from an EMBL/GenBank/DDBJ whole genome shotgun (WGS) entry which is preliminary data.</text>
</comment>
<dbReference type="CDD" id="cd03020">
    <property type="entry name" value="DsbA_DsbC_DsbG"/>
    <property type="match status" value="1"/>
</dbReference>
<keyword evidence="3 7" id="KW-0732">Signal</keyword>
<dbReference type="SUPFAM" id="SSF54423">
    <property type="entry name" value="DsbC/DsbG N-terminal domain-like"/>
    <property type="match status" value="1"/>
</dbReference>
<keyword evidence="5" id="KW-1015">Disulfide bond</keyword>
<dbReference type="AlphaFoldDB" id="A0A4R2F2P4"/>
<dbReference type="Gene3D" id="3.40.30.10">
    <property type="entry name" value="Glutaredoxin"/>
    <property type="match status" value="1"/>
</dbReference>
<dbReference type="Proteomes" id="UP000294832">
    <property type="component" value="Unassembled WGS sequence"/>
</dbReference>
<dbReference type="InterPro" id="IPR036249">
    <property type="entry name" value="Thioredoxin-like_sf"/>
</dbReference>
<dbReference type="InterPro" id="IPR033954">
    <property type="entry name" value="DiS-bond_Isoase_DsbC/G"/>
</dbReference>
<comment type="similarity">
    <text evidence="2 7">Belongs to the thioredoxin family. DsbC subfamily.</text>
</comment>
<evidence type="ECO:0000256" key="7">
    <source>
        <dbReference type="RuleBase" id="RU364038"/>
    </source>
</evidence>
<dbReference type="PANTHER" id="PTHR35272:SF3">
    <property type="entry name" value="THIOL:DISULFIDE INTERCHANGE PROTEIN DSBC"/>
    <property type="match status" value="1"/>
</dbReference>
<evidence type="ECO:0000256" key="1">
    <source>
        <dbReference type="ARBA" id="ARBA00004418"/>
    </source>
</evidence>
<dbReference type="InterPro" id="IPR051470">
    <property type="entry name" value="Thiol:disulfide_interchange"/>
</dbReference>
<comment type="subcellular location">
    <subcellularLocation>
        <location evidence="1 7">Periplasm</location>
    </subcellularLocation>
</comment>
<keyword evidence="4 7" id="KW-0574">Periplasm</keyword>
<evidence type="ECO:0000256" key="6">
    <source>
        <dbReference type="ARBA" id="ARBA00023284"/>
    </source>
</evidence>
<dbReference type="RefSeq" id="WP_133040197.1">
    <property type="nucleotide sequence ID" value="NZ_BMXW01000010.1"/>
</dbReference>
<feature type="signal peptide" evidence="7">
    <location>
        <begin position="1"/>
        <end position="21"/>
    </location>
</feature>
<protein>
    <recommendedName>
        <fullName evidence="7">Thiol:disulfide interchange protein</fullName>
    </recommendedName>
</protein>
<dbReference type="Pfam" id="PF10411">
    <property type="entry name" value="DsbC_N"/>
    <property type="match status" value="1"/>
</dbReference>
<feature type="domain" description="Thioredoxin-like fold" evidence="9">
    <location>
        <begin position="112"/>
        <end position="234"/>
    </location>
</feature>
<reference evidence="10 11" key="1">
    <citation type="submission" date="2019-03" db="EMBL/GenBank/DDBJ databases">
        <title>Freshwater and sediment microbial communities from various areas in North America, analyzing microbe dynamics in response to fracking.</title>
        <authorList>
            <person name="Lamendella R."/>
        </authorList>
    </citation>
    <scope>NUCLEOTIDE SEQUENCE [LARGE SCALE GENOMIC DNA]</scope>
    <source>
        <strain evidence="10 11">74A</strain>
    </source>
</reference>
<dbReference type="OrthoDB" id="12976at2"/>
<accession>A0A4R2F2P4</accession>
<evidence type="ECO:0000313" key="11">
    <source>
        <dbReference type="Proteomes" id="UP000294832"/>
    </source>
</evidence>
<organism evidence="10 11">
    <name type="scientific">Shewanella fodinae</name>
    <dbReference type="NCBI Taxonomy" id="552357"/>
    <lineage>
        <taxon>Bacteria</taxon>
        <taxon>Pseudomonadati</taxon>
        <taxon>Pseudomonadota</taxon>
        <taxon>Gammaproteobacteria</taxon>
        <taxon>Alteromonadales</taxon>
        <taxon>Shewanellaceae</taxon>
        <taxon>Shewanella</taxon>
    </lineage>
</organism>
<keyword evidence="6 7" id="KW-0676">Redox-active center</keyword>
<dbReference type="PANTHER" id="PTHR35272">
    <property type="entry name" value="THIOL:DISULFIDE INTERCHANGE PROTEIN DSBC-RELATED"/>
    <property type="match status" value="1"/>
</dbReference>
<dbReference type="InterPro" id="IPR017937">
    <property type="entry name" value="Thioredoxin_CS"/>
</dbReference>
<dbReference type="PROSITE" id="PS00194">
    <property type="entry name" value="THIOREDOXIN_1"/>
    <property type="match status" value="1"/>
</dbReference>
<gene>
    <name evidence="10" type="ORF">EDC91_13316</name>
</gene>